<comment type="caution">
    <text evidence="2">The sequence shown here is derived from an EMBL/GenBank/DDBJ whole genome shotgun (WGS) entry which is preliminary data.</text>
</comment>
<evidence type="ECO:0000313" key="3">
    <source>
        <dbReference type="Proteomes" id="UP000245207"/>
    </source>
</evidence>
<gene>
    <name evidence="2" type="ORF">CTI12_AA530600</name>
</gene>
<evidence type="ECO:0000313" key="2">
    <source>
        <dbReference type="EMBL" id="PWA43980.1"/>
    </source>
</evidence>
<name>A0A2U1L4Q2_ARTAN</name>
<feature type="compositionally biased region" description="Low complexity" evidence="1">
    <location>
        <begin position="16"/>
        <end position="36"/>
    </location>
</feature>
<reference evidence="2 3" key="1">
    <citation type="journal article" date="2018" name="Mol. Plant">
        <title>The genome of Artemisia annua provides insight into the evolution of Asteraceae family and artemisinin biosynthesis.</title>
        <authorList>
            <person name="Shen Q."/>
            <person name="Zhang L."/>
            <person name="Liao Z."/>
            <person name="Wang S."/>
            <person name="Yan T."/>
            <person name="Shi P."/>
            <person name="Liu M."/>
            <person name="Fu X."/>
            <person name="Pan Q."/>
            <person name="Wang Y."/>
            <person name="Lv Z."/>
            <person name="Lu X."/>
            <person name="Zhang F."/>
            <person name="Jiang W."/>
            <person name="Ma Y."/>
            <person name="Chen M."/>
            <person name="Hao X."/>
            <person name="Li L."/>
            <person name="Tang Y."/>
            <person name="Lv G."/>
            <person name="Zhou Y."/>
            <person name="Sun X."/>
            <person name="Brodelius P.E."/>
            <person name="Rose J.K.C."/>
            <person name="Tang K."/>
        </authorList>
    </citation>
    <scope>NUCLEOTIDE SEQUENCE [LARGE SCALE GENOMIC DNA]</scope>
    <source>
        <strain evidence="3">cv. Huhao1</strain>
        <tissue evidence="2">Leaf</tissue>
    </source>
</reference>
<organism evidence="2 3">
    <name type="scientific">Artemisia annua</name>
    <name type="common">Sweet wormwood</name>
    <dbReference type="NCBI Taxonomy" id="35608"/>
    <lineage>
        <taxon>Eukaryota</taxon>
        <taxon>Viridiplantae</taxon>
        <taxon>Streptophyta</taxon>
        <taxon>Embryophyta</taxon>
        <taxon>Tracheophyta</taxon>
        <taxon>Spermatophyta</taxon>
        <taxon>Magnoliopsida</taxon>
        <taxon>eudicotyledons</taxon>
        <taxon>Gunneridae</taxon>
        <taxon>Pentapetalae</taxon>
        <taxon>asterids</taxon>
        <taxon>campanulids</taxon>
        <taxon>Asterales</taxon>
        <taxon>Asteraceae</taxon>
        <taxon>Asteroideae</taxon>
        <taxon>Anthemideae</taxon>
        <taxon>Artemisiinae</taxon>
        <taxon>Artemisia</taxon>
    </lineage>
</organism>
<dbReference type="AlphaFoldDB" id="A0A2U1L4Q2"/>
<feature type="region of interest" description="Disordered" evidence="1">
    <location>
        <begin position="1"/>
        <end position="82"/>
    </location>
</feature>
<keyword evidence="3" id="KW-1185">Reference proteome</keyword>
<sequence>MMVKKKKRVPDWLNNPIWSSPSITRSSSPPQSPKSSSYDDRTVTVTNTNKSSSVTSSDSSDRFVPVPQPKVRVSSVSSDENDVVGEDVTRQALLLQEVRLCVVWFLEFG</sequence>
<evidence type="ECO:0000256" key="1">
    <source>
        <dbReference type="SAM" id="MobiDB-lite"/>
    </source>
</evidence>
<feature type="compositionally biased region" description="Low complexity" evidence="1">
    <location>
        <begin position="43"/>
        <end position="58"/>
    </location>
</feature>
<proteinExistence type="predicted"/>
<accession>A0A2U1L4Q2</accession>
<dbReference type="Proteomes" id="UP000245207">
    <property type="component" value="Unassembled WGS sequence"/>
</dbReference>
<protein>
    <submittedName>
        <fullName evidence="2">Ypt/Rab-GAP domain of gyp1p superfamily protein</fullName>
    </submittedName>
</protein>
<dbReference type="EMBL" id="PKPP01011526">
    <property type="protein sequence ID" value="PWA43980.1"/>
    <property type="molecule type" value="Genomic_DNA"/>
</dbReference>